<dbReference type="AlphaFoldDB" id="A0A8J5X077"/>
<sequence length="73" mass="7809">MATKQSLLALLAIAASVVLIPSASVMTNIEYCNRGKNYPVKVSGMEIMLDSVARGEPATFKISASTVVYFVLK</sequence>
<dbReference type="EMBL" id="JAAALK010000079">
    <property type="protein sequence ID" value="KAG8100688.1"/>
    <property type="molecule type" value="Genomic_DNA"/>
</dbReference>
<reference evidence="2" key="1">
    <citation type="journal article" date="2021" name="bioRxiv">
        <title>Whole Genome Assembly and Annotation of Northern Wild Rice, Zizania palustris L., Supports a Whole Genome Duplication in the Zizania Genus.</title>
        <authorList>
            <person name="Haas M."/>
            <person name="Kono T."/>
            <person name="Macchietto M."/>
            <person name="Millas R."/>
            <person name="McGilp L."/>
            <person name="Shao M."/>
            <person name="Duquette J."/>
            <person name="Hirsch C.N."/>
            <person name="Kimball J."/>
        </authorList>
    </citation>
    <scope>NUCLEOTIDE SEQUENCE</scope>
    <source>
        <tissue evidence="2">Fresh leaf tissue</tissue>
    </source>
</reference>
<proteinExistence type="predicted"/>
<evidence type="ECO:0000313" key="2">
    <source>
        <dbReference type="EMBL" id="KAG8100688.1"/>
    </source>
</evidence>
<keyword evidence="3" id="KW-1185">Reference proteome</keyword>
<feature type="signal peptide" evidence="1">
    <location>
        <begin position="1"/>
        <end position="25"/>
    </location>
</feature>
<name>A0A8J5X077_ZIZPA</name>
<reference evidence="2" key="2">
    <citation type="submission" date="2021-02" db="EMBL/GenBank/DDBJ databases">
        <authorList>
            <person name="Kimball J.A."/>
            <person name="Haas M.W."/>
            <person name="Macchietto M."/>
            <person name="Kono T."/>
            <person name="Duquette J."/>
            <person name="Shao M."/>
        </authorList>
    </citation>
    <scope>NUCLEOTIDE SEQUENCE</scope>
    <source>
        <tissue evidence="2">Fresh leaf tissue</tissue>
    </source>
</reference>
<keyword evidence="1" id="KW-0732">Signal</keyword>
<dbReference type="Proteomes" id="UP000729402">
    <property type="component" value="Unassembled WGS sequence"/>
</dbReference>
<evidence type="ECO:0000313" key="3">
    <source>
        <dbReference type="Proteomes" id="UP000729402"/>
    </source>
</evidence>
<comment type="caution">
    <text evidence="2">The sequence shown here is derived from an EMBL/GenBank/DDBJ whole genome shotgun (WGS) entry which is preliminary data.</text>
</comment>
<organism evidence="2 3">
    <name type="scientific">Zizania palustris</name>
    <name type="common">Northern wild rice</name>
    <dbReference type="NCBI Taxonomy" id="103762"/>
    <lineage>
        <taxon>Eukaryota</taxon>
        <taxon>Viridiplantae</taxon>
        <taxon>Streptophyta</taxon>
        <taxon>Embryophyta</taxon>
        <taxon>Tracheophyta</taxon>
        <taxon>Spermatophyta</taxon>
        <taxon>Magnoliopsida</taxon>
        <taxon>Liliopsida</taxon>
        <taxon>Poales</taxon>
        <taxon>Poaceae</taxon>
        <taxon>BOP clade</taxon>
        <taxon>Oryzoideae</taxon>
        <taxon>Oryzeae</taxon>
        <taxon>Zizaniinae</taxon>
        <taxon>Zizania</taxon>
    </lineage>
</organism>
<evidence type="ECO:0000256" key="1">
    <source>
        <dbReference type="SAM" id="SignalP"/>
    </source>
</evidence>
<protein>
    <submittedName>
        <fullName evidence="2">Uncharacterized protein</fullName>
    </submittedName>
</protein>
<gene>
    <name evidence="2" type="ORF">GUJ93_ZPchr0013g34775</name>
</gene>
<accession>A0A8J5X077</accession>
<feature type="chain" id="PRO_5035238244" evidence="1">
    <location>
        <begin position="26"/>
        <end position="73"/>
    </location>
</feature>